<dbReference type="EMBL" id="LAYC01000003">
    <property type="protein sequence ID" value="KYK54713.1"/>
    <property type="molecule type" value="Genomic_DNA"/>
</dbReference>
<dbReference type="AlphaFoldDB" id="A0A151GCD2"/>
<protein>
    <submittedName>
        <fullName evidence="3">Uncharacterized protein</fullName>
    </submittedName>
</protein>
<feature type="compositionally biased region" description="Low complexity" evidence="1">
    <location>
        <begin position="411"/>
        <end position="423"/>
    </location>
</feature>
<feature type="compositionally biased region" description="Polar residues" evidence="1">
    <location>
        <begin position="306"/>
        <end position="316"/>
    </location>
</feature>
<feature type="chain" id="PRO_5007580467" evidence="2">
    <location>
        <begin position="18"/>
        <end position="790"/>
    </location>
</feature>
<keyword evidence="4" id="KW-1185">Reference proteome</keyword>
<evidence type="ECO:0000313" key="4">
    <source>
        <dbReference type="Proteomes" id="UP000076580"/>
    </source>
</evidence>
<feature type="compositionally biased region" description="Polar residues" evidence="1">
    <location>
        <begin position="390"/>
        <end position="410"/>
    </location>
</feature>
<evidence type="ECO:0000256" key="1">
    <source>
        <dbReference type="SAM" id="MobiDB-lite"/>
    </source>
</evidence>
<gene>
    <name evidence="3" type="ORF">DCS_06673</name>
</gene>
<accession>A0A151GCD2</accession>
<dbReference type="RefSeq" id="XP_040654065.1">
    <property type="nucleotide sequence ID" value="XM_040803961.1"/>
</dbReference>
<organism evidence="3 4">
    <name type="scientific">Drechmeria coniospora</name>
    <name type="common">Nematophagous fungus</name>
    <name type="synonym">Meria coniospora</name>
    <dbReference type="NCBI Taxonomy" id="98403"/>
    <lineage>
        <taxon>Eukaryota</taxon>
        <taxon>Fungi</taxon>
        <taxon>Dikarya</taxon>
        <taxon>Ascomycota</taxon>
        <taxon>Pezizomycotina</taxon>
        <taxon>Sordariomycetes</taxon>
        <taxon>Hypocreomycetidae</taxon>
        <taxon>Hypocreales</taxon>
        <taxon>Ophiocordycipitaceae</taxon>
        <taxon>Drechmeria</taxon>
    </lineage>
</organism>
<dbReference type="GeneID" id="63719316"/>
<feature type="region of interest" description="Disordered" evidence="1">
    <location>
        <begin position="264"/>
        <end position="285"/>
    </location>
</feature>
<sequence>MRPFSSALLVAFALVLGLERGNLPHAAAGDVGDQAPGLDPVPPSSPPPSYEEAIEVGGSTPTTKSGHRHTTENPLRALEIHPIYRWLKDRDAPTNCFFVVVARLLRTTVAEIIRRSGLDLPPNGRGNGITLDDVFAAFERLGIRLRILSFRGPVEPSAPGPIQHLIYCRRTVRGRRWRRLPPREIGVVYVRPTESIHAVVVRNAGRAGTLYVDYQADPAGRDAWPDVRQSNICFYFYVDEEASSANFAVAHRWRTVEASAQEAAAEAAQPNSDDASALPNSNDESVGFVEDITDALNVPFEDPTENTETIHPDQQAQPPPEEVATTNTPNTGDGPQDTMETNAESMGDATAVEDIAMPNTPNTGGNSQDTVDTNAESVGDATAVEEIAMPNTSNTGGDVQDTVDNTPVPLQQTPTEQEAEAAASSIPTPTAGVDLQTLNPSMVARIFAGLLNRDMCIRYLVLVANARERFPEKPHFHGKRAEEVKDTSCAELKYEVERSQACSQITSLEIGIFLSPDRGSGTYDYILATIGNETVELGFNTNGGYDAWKQVDLKSAFGSDTIDIRRVQSLELVDKGRTWTISLFRNDEWKVKDIILRAQCDTPGFRLEYDSLMSLNKAYRHPAATTGGVQPYEPAVVAKFDINPLHWYMAPCYLIKELHYEFKVGSAPWSGSWDSLSLSFQRGKHSINLTKEFWPETEVALPVNLTRMFGSETVDIRTIKEMSVQEEYSGKSGTDWWKFASITLKATCAYGPTKMAMDKYKNINRWFGYDRSQKTVWSGDFTYGNWEVMA</sequence>
<evidence type="ECO:0000256" key="2">
    <source>
        <dbReference type="SAM" id="SignalP"/>
    </source>
</evidence>
<dbReference type="InParanoid" id="A0A151GCD2"/>
<comment type="caution">
    <text evidence="3">The sequence shown here is derived from an EMBL/GenBank/DDBJ whole genome shotgun (WGS) entry which is preliminary data.</text>
</comment>
<feature type="region of interest" description="Disordered" evidence="1">
    <location>
        <begin position="388"/>
        <end position="434"/>
    </location>
</feature>
<dbReference type="Proteomes" id="UP000076580">
    <property type="component" value="Chromosome 03"/>
</dbReference>
<feature type="region of interest" description="Disordered" evidence="1">
    <location>
        <begin position="27"/>
        <end position="71"/>
    </location>
</feature>
<proteinExistence type="predicted"/>
<evidence type="ECO:0000313" key="3">
    <source>
        <dbReference type="EMBL" id="KYK54713.1"/>
    </source>
</evidence>
<feature type="compositionally biased region" description="Pro residues" evidence="1">
    <location>
        <begin position="39"/>
        <end position="49"/>
    </location>
</feature>
<feature type="region of interest" description="Disordered" evidence="1">
    <location>
        <begin position="299"/>
        <end position="342"/>
    </location>
</feature>
<reference evidence="3 4" key="1">
    <citation type="journal article" date="2016" name="Sci. Rep.">
        <title>Insights into Adaptations to a Near-Obligate Nematode Endoparasitic Lifestyle from the Finished Genome of Drechmeria coniospora.</title>
        <authorList>
            <person name="Zhang L."/>
            <person name="Zhou Z."/>
            <person name="Guo Q."/>
            <person name="Fokkens L."/>
            <person name="Miskei M."/>
            <person name="Pocsi I."/>
            <person name="Zhang W."/>
            <person name="Chen M."/>
            <person name="Wang L."/>
            <person name="Sun Y."/>
            <person name="Donzelli B.G."/>
            <person name="Gibson D.M."/>
            <person name="Nelson D.R."/>
            <person name="Luo J.G."/>
            <person name="Rep M."/>
            <person name="Liu H."/>
            <person name="Yang S."/>
            <person name="Wang J."/>
            <person name="Krasnoff S.B."/>
            <person name="Xu Y."/>
            <person name="Molnar I."/>
            <person name="Lin M."/>
        </authorList>
    </citation>
    <scope>NUCLEOTIDE SEQUENCE [LARGE SCALE GENOMIC DNA]</scope>
    <source>
        <strain evidence="3 4">ARSEF 6962</strain>
    </source>
</reference>
<dbReference type="STRING" id="98403.A0A151GCD2"/>
<name>A0A151GCD2_DRECN</name>
<feature type="signal peptide" evidence="2">
    <location>
        <begin position="1"/>
        <end position="17"/>
    </location>
</feature>
<keyword evidence="2" id="KW-0732">Signal</keyword>
<feature type="compositionally biased region" description="Polar residues" evidence="1">
    <location>
        <begin position="324"/>
        <end position="342"/>
    </location>
</feature>
<feature type="compositionally biased region" description="Polar residues" evidence="1">
    <location>
        <begin position="270"/>
        <end position="284"/>
    </location>
</feature>